<feature type="region of interest" description="Disordered" evidence="1">
    <location>
        <begin position="64"/>
        <end position="86"/>
    </location>
</feature>
<gene>
    <name evidence="2" type="ORF">V1264_025098</name>
</gene>
<dbReference type="AlphaFoldDB" id="A0AAN9FZP6"/>
<feature type="compositionally biased region" description="Polar residues" evidence="1">
    <location>
        <begin position="64"/>
        <end position="74"/>
    </location>
</feature>
<accession>A0AAN9FZP6</accession>
<evidence type="ECO:0000256" key="1">
    <source>
        <dbReference type="SAM" id="MobiDB-lite"/>
    </source>
</evidence>
<dbReference type="EMBL" id="JBAMIC010001044">
    <property type="protein sequence ID" value="KAK7089612.1"/>
    <property type="molecule type" value="Genomic_DNA"/>
</dbReference>
<sequence length="164" mass="18621">MLRKSKDPYAALHLYRVTPLRNGLSPSELLMGRKFKTKLPILPSNLNPKTPNHSMILEKETYMKQQQRDNYNQRHTAREAPPLQTGDNVFIKDMAKQGQVVAKHHNPRSYMTTTVQQEPATTTTQQPAPRSLPTTTHTTPTTDTPGTLRTKSGRVINKPQRLDL</sequence>
<evidence type="ECO:0000313" key="2">
    <source>
        <dbReference type="EMBL" id="KAK7089612.1"/>
    </source>
</evidence>
<comment type="caution">
    <text evidence="2">The sequence shown here is derived from an EMBL/GenBank/DDBJ whole genome shotgun (WGS) entry which is preliminary data.</text>
</comment>
<protein>
    <submittedName>
        <fullName evidence="2">Uncharacterized protein</fullName>
    </submittedName>
</protein>
<organism evidence="2 3">
    <name type="scientific">Littorina saxatilis</name>
    <dbReference type="NCBI Taxonomy" id="31220"/>
    <lineage>
        <taxon>Eukaryota</taxon>
        <taxon>Metazoa</taxon>
        <taxon>Spiralia</taxon>
        <taxon>Lophotrochozoa</taxon>
        <taxon>Mollusca</taxon>
        <taxon>Gastropoda</taxon>
        <taxon>Caenogastropoda</taxon>
        <taxon>Littorinimorpha</taxon>
        <taxon>Littorinoidea</taxon>
        <taxon>Littorinidae</taxon>
        <taxon>Littorina</taxon>
    </lineage>
</organism>
<feature type="region of interest" description="Disordered" evidence="1">
    <location>
        <begin position="112"/>
        <end position="164"/>
    </location>
</feature>
<reference evidence="2 3" key="1">
    <citation type="submission" date="2024-02" db="EMBL/GenBank/DDBJ databases">
        <title>Chromosome-scale genome assembly of the rough periwinkle Littorina saxatilis.</title>
        <authorList>
            <person name="De Jode A."/>
            <person name="Faria R."/>
            <person name="Formenti G."/>
            <person name="Sims Y."/>
            <person name="Smith T.P."/>
            <person name="Tracey A."/>
            <person name="Wood J.M.D."/>
            <person name="Zagrodzka Z.B."/>
            <person name="Johannesson K."/>
            <person name="Butlin R.K."/>
            <person name="Leder E.H."/>
        </authorList>
    </citation>
    <scope>NUCLEOTIDE SEQUENCE [LARGE SCALE GENOMIC DNA]</scope>
    <source>
        <strain evidence="2">Snail1</strain>
        <tissue evidence="2">Muscle</tissue>
    </source>
</reference>
<dbReference type="PANTHER" id="PTHR33244:SF3">
    <property type="entry name" value="PEPTIDASE A2 DOMAIN-CONTAINING PROTEIN"/>
    <property type="match status" value="1"/>
</dbReference>
<proteinExistence type="predicted"/>
<evidence type="ECO:0000313" key="3">
    <source>
        <dbReference type="Proteomes" id="UP001374579"/>
    </source>
</evidence>
<dbReference type="Proteomes" id="UP001374579">
    <property type="component" value="Unassembled WGS sequence"/>
</dbReference>
<name>A0AAN9FZP6_9CAEN</name>
<feature type="compositionally biased region" description="Low complexity" evidence="1">
    <location>
        <begin position="112"/>
        <end position="150"/>
    </location>
</feature>
<dbReference type="PANTHER" id="PTHR33244">
    <property type="entry name" value="INTEGRASE CATALYTIC DOMAIN-CONTAINING PROTEIN-RELATED"/>
    <property type="match status" value="1"/>
</dbReference>
<keyword evidence="3" id="KW-1185">Reference proteome</keyword>